<keyword evidence="1" id="KW-0732">Signal</keyword>
<dbReference type="Proteomes" id="UP001268683">
    <property type="component" value="Chromosome"/>
</dbReference>
<dbReference type="KEGG" id="tmk:QGN29_01090"/>
<organism evidence="2 3">
    <name type="scientific">Temperatibacter marinus</name>
    <dbReference type="NCBI Taxonomy" id="1456591"/>
    <lineage>
        <taxon>Bacteria</taxon>
        <taxon>Pseudomonadati</taxon>
        <taxon>Pseudomonadota</taxon>
        <taxon>Alphaproteobacteria</taxon>
        <taxon>Kordiimonadales</taxon>
        <taxon>Temperatibacteraceae</taxon>
        <taxon>Temperatibacter</taxon>
    </lineage>
</organism>
<accession>A0AA52EGY5</accession>
<sequence length="175" mass="18013">MRNLLMLSLVVPILATLSFNAAYAELSEKHVQVALRSIKFITPKIGSGASVAVVYADGDAASKATAESIAAFINSGKAVRKIKLNAKAVSSSGDLSGTRITLFTDGAMAQVDSVSAAAKSNNSIGVASDTACTQSGKCVLSIQTKPKVQIFLNAAAAGETGVSFSNAFMMLVKKH</sequence>
<dbReference type="RefSeq" id="WP_310798801.1">
    <property type="nucleotide sequence ID" value="NZ_CP123872.1"/>
</dbReference>
<evidence type="ECO:0008006" key="4">
    <source>
        <dbReference type="Google" id="ProtNLM"/>
    </source>
</evidence>
<reference evidence="2" key="1">
    <citation type="submission" date="2023-04" db="EMBL/GenBank/DDBJ databases">
        <title>Complete genome sequence of Temperatibacter marinus.</title>
        <authorList>
            <person name="Rong J.-C."/>
            <person name="Yi M.-L."/>
            <person name="Zhao Q."/>
        </authorList>
    </citation>
    <scope>NUCLEOTIDE SEQUENCE</scope>
    <source>
        <strain evidence="2">NBRC 110045</strain>
    </source>
</reference>
<evidence type="ECO:0000313" key="2">
    <source>
        <dbReference type="EMBL" id="WND02958.1"/>
    </source>
</evidence>
<protein>
    <recommendedName>
        <fullName evidence="4">YfiR family protein</fullName>
    </recommendedName>
</protein>
<keyword evidence="3" id="KW-1185">Reference proteome</keyword>
<evidence type="ECO:0000256" key="1">
    <source>
        <dbReference type="SAM" id="SignalP"/>
    </source>
</evidence>
<gene>
    <name evidence="2" type="ORF">QGN29_01090</name>
</gene>
<feature type="chain" id="PRO_5041463592" description="YfiR family protein" evidence="1">
    <location>
        <begin position="25"/>
        <end position="175"/>
    </location>
</feature>
<dbReference type="EMBL" id="CP123872">
    <property type="protein sequence ID" value="WND02958.1"/>
    <property type="molecule type" value="Genomic_DNA"/>
</dbReference>
<proteinExistence type="predicted"/>
<evidence type="ECO:0000313" key="3">
    <source>
        <dbReference type="Proteomes" id="UP001268683"/>
    </source>
</evidence>
<dbReference type="AlphaFoldDB" id="A0AA52EGY5"/>
<name>A0AA52EGY5_9PROT</name>
<feature type="signal peptide" evidence="1">
    <location>
        <begin position="1"/>
        <end position="24"/>
    </location>
</feature>